<reference evidence="6" key="1">
    <citation type="journal article" date="2014" name="Science">
        <title>The coffee genome provides insight into the convergent evolution of caffeine biosynthesis.</title>
        <authorList>
            <person name="Denoeud F."/>
            <person name="Carretero-Paulet L."/>
            <person name="Dereeper A."/>
            <person name="Droc G."/>
            <person name="Guyot R."/>
            <person name="Pietrella M."/>
            <person name="Zheng C."/>
            <person name="Alberti A."/>
            <person name="Anthony F."/>
            <person name="Aprea G."/>
            <person name="Aury J.M."/>
            <person name="Bento P."/>
            <person name="Bernard M."/>
            <person name="Bocs S."/>
            <person name="Campa C."/>
            <person name="Cenci A."/>
            <person name="Combes M.C."/>
            <person name="Crouzillat D."/>
            <person name="Da Silva C."/>
            <person name="Daddiego L."/>
            <person name="De Bellis F."/>
            <person name="Dussert S."/>
            <person name="Garsmeur O."/>
            <person name="Gayraud T."/>
            <person name="Guignon V."/>
            <person name="Jahn K."/>
            <person name="Jamilloux V."/>
            <person name="Joet T."/>
            <person name="Labadie K."/>
            <person name="Lan T."/>
            <person name="Leclercq J."/>
            <person name="Lepelley M."/>
            <person name="Leroy T."/>
            <person name="Li L.T."/>
            <person name="Librado P."/>
            <person name="Lopez L."/>
            <person name="Munoz A."/>
            <person name="Noel B."/>
            <person name="Pallavicini A."/>
            <person name="Perrotta G."/>
            <person name="Poncet V."/>
            <person name="Pot D."/>
            <person name="Priyono X."/>
            <person name="Rigoreau M."/>
            <person name="Rouard M."/>
            <person name="Rozas J."/>
            <person name="Tranchant-Dubreuil C."/>
            <person name="VanBuren R."/>
            <person name="Zhang Q."/>
            <person name="Andrade A.C."/>
            <person name="Argout X."/>
            <person name="Bertrand B."/>
            <person name="de Kochko A."/>
            <person name="Graziosi G."/>
            <person name="Henry R.J."/>
            <person name="Jayarama X."/>
            <person name="Ming R."/>
            <person name="Nagai C."/>
            <person name="Rounsley S."/>
            <person name="Sankoff D."/>
            <person name="Giuliano G."/>
            <person name="Albert V.A."/>
            <person name="Wincker P."/>
            <person name="Lashermes P."/>
        </authorList>
    </citation>
    <scope>NUCLEOTIDE SEQUENCE [LARGE SCALE GENOMIC DNA]</scope>
    <source>
        <strain evidence="6">cv. DH200-94</strain>
    </source>
</reference>
<evidence type="ECO:0000256" key="1">
    <source>
        <dbReference type="ARBA" id="ARBA00022614"/>
    </source>
</evidence>
<dbReference type="AlphaFoldDB" id="A0A068VJN3"/>
<name>A0A068VJN3_COFCA</name>
<evidence type="ECO:0000313" key="6">
    <source>
        <dbReference type="Proteomes" id="UP000295252"/>
    </source>
</evidence>
<dbReference type="FunCoup" id="A0A068VJN3">
    <property type="interactions" value="94"/>
</dbReference>
<keyword evidence="2" id="KW-0677">Repeat</keyword>
<dbReference type="SMART" id="SM00369">
    <property type="entry name" value="LRR_TYP"/>
    <property type="match status" value="6"/>
</dbReference>
<accession>A0A068VJN3</accession>
<dbReference type="InterPro" id="IPR056845">
    <property type="entry name" value="LRR_Zer-1"/>
</dbReference>
<dbReference type="PROSITE" id="PS51450">
    <property type="entry name" value="LRR"/>
    <property type="match status" value="3"/>
</dbReference>
<dbReference type="SUPFAM" id="SSF52540">
    <property type="entry name" value="P-loop containing nucleoside triphosphate hydrolases"/>
    <property type="match status" value="1"/>
</dbReference>
<dbReference type="InParanoid" id="A0A068VJN3"/>
<dbReference type="Gramene" id="CDP20812">
    <property type="protein sequence ID" value="CDP20812"/>
    <property type="gene ID" value="GSCOC_T00012601001"/>
</dbReference>
<dbReference type="Gene3D" id="3.80.10.10">
    <property type="entry name" value="Ribonuclease Inhibitor"/>
    <property type="match status" value="2"/>
</dbReference>
<evidence type="ECO:0000259" key="4">
    <source>
        <dbReference type="Pfam" id="PF25013"/>
    </source>
</evidence>
<dbReference type="EMBL" id="HG740879">
    <property type="protein sequence ID" value="CDP20812.1"/>
    <property type="molecule type" value="Genomic_DNA"/>
</dbReference>
<dbReference type="InterPro" id="IPR001611">
    <property type="entry name" value="Leu-rich_rpt"/>
</dbReference>
<dbReference type="SUPFAM" id="SSF52058">
    <property type="entry name" value="L domain-like"/>
    <property type="match status" value="2"/>
</dbReference>
<dbReference type="InterPro" id="IPR003591">
    <property type="entry name" value="Leu-rich_rpt_typical-subtyp"/>
</dbReference>
<dbReference type="GO" id="GO:0043531">
    <property type="term" value="F:ADP binding"/>
    <property type="evidence" value="ECO:0007669"/>
    <property type="project" value="InterPro"/>
</dbReference>
<dbReference type="InterPro" id="IPR032675">
    <property type="entry name" value="LRR_dom_sf"/>
</dbReference>
<dbReference type="InterPro" id="IPR002182">
    <property type="entry name" value="NB-ARC"/>
</dbReference>
<dbReference type="Pfam" id="PF25013">
    <property type="entry name" value="LRR_Zer-1"/>
    <property type="match status" value="1"/>
</dbReference>
<dbReference type="PANTHER" id="PTHR45752">
    <property type="entry name" value="LEUCINE-RICH REPEAT-CONTAINING"/>
    <property type="match status" value="1"/>
</dbReference>
<evidence type="ECO:0000313" key="5">
    <source>
        <dbReference type="EMBL" id="CDP20812.1"/>
    </source>
</evidence>
<keyword evidence="1" id="KW-0433">Leucine-rich repeat</keyword>
<dbReference type="Proteomes" id="UP000295252">
    <property type="component" value="Unassembled WGS sequence"/>
</dbReference>
<dbReference type="Pfam" id="PF13855">
    <property type="entry name" value="LRR_8"/>
    <property type="match status" value="2"/>
</dbReference>
<dbReference type="PANTHER" id="PTHR45752:SF136">
    <property type="entry name" value="MBD DOMAIN-CONTAINING PROTEIN"/>
    <property type="match status" value="1"/>
</dbReference>
<dbReference type="OrthoDB" id="122245at2759"/>
<dbReference type="InterPro" id="IPR027417">
    <property type="entry name" value="P-loop_NTPase"/>
</dbReference>
<keyword evidence="6" id="KW-1185">Reference proteome</keyword>
<dbReference type="GO" id="GO:0051707">
    <property type="term" value="P:response to other organism"/>
    <property type="evidence" value="ECO:0007669"/>
    <property type="project" value="UniProtKB-ARBA"/>
</dbReference>
<evidence type="ECO:0000256" key="2">
    <source>
        <dbReference type="ARBA" id="ARBA00022737"/>
    </source>
</evidence>
<gene>
    <name evidence="5" type="ORF">GSCOC_T00012601001</name>
</gene>
<evidence type="ECO:0000259" key="3">
    <source>
        <dbReference type="Pfam" id="PF00931"/>
    </source>
</evidence>
<feature type="domain" description="NB-ARC" evidence="3">
    <location>
        <begin position="7"/>
        <end position="163"/>
    </location>
</feature>
<dbReference type="PhylomeDB" id="A0A068VJN3"/>
<protein>
    <submittedName>
        <fullName evidence="5">DH200=94 genomic scaffold, scaffold_1795</fullName>
    </submittedName>
</protein>
<organism evidence="5 6">
    <name type="scientific">Coffea canephora</name>
    <name type="common">Robusta coffee</name>
    <dbReference type="NCBI Taxonomy" id="49390"/>
    <lineage>
        <taxon>Eukaryota</taxon>
        <taxon>Viridiplantae</taxon>
        <taxon>Streptophyta</taxon>
        <taxon>Embryophyta</taxon>
        <taxon>Tracheophyta</taxon>
        <taxon>Spermatophyta</taxon>
        <taxon>Magnoliopsida</taxon>
        <taxon>eudicotyledons</taxon>
        <taxon>Gunneridae</taxon>
        <taxon>Pentapetalae</taxon>
        <taxon>asterids</taxon>
        <taxon>lamiids</taxon>
        <taxon>Gentianales</taxon>
        <taxon>Rubiaceae</taxon>
        <taxon>Ixoroideae</taxon>
        <taxon>Gardenieae complex</taxon>
        <taxon>Bertiereae - Coffeeae clade</taxon>
        <taxon>Coffeeae</taxon>
        <taxon>Coffea</taxon>
    </lineage>
</organism>
<dbReference type="GO" id="GO:0006952">
    <property type="term" value="P:defense response"/>
    <property type="evidence" value="ECO:0007669"/>
    <property type="project" value="UniProtKB-ARBA"/>
</dbReference>
<feature type="domain" description="Zer-1-like leucine-rich repeats region" evidence="4">
    <location>
        <begin position="309"/>
        <end position="426"/>
    </location>
</feature>
<sequence length="568" mass="64597">MDQNSVEQEVTRILELLMERNVSTIVLSGKSGIGKTWMARKVGLLAITNERVDIMLWISLSVRHDEMSLYEHIAHQLSLLSTSAELEIDDIGQVQNDNGKEETLDDLKEKVERDLELVLQFIQQNAYQQSIQVADGDRQQKLKVLETSRNEDMRHQTQGDKKVIGMMCQLQKSAIANLGLFSLRIKSLPRCFYYLKKLNVLVLGGCDFLQKIDEIGKLTTLTVLEVSGSCLIESIPDNFFQQMTQLRSLHFSDFQIEVLPKSFYDLTEHRWLILKGLSHLTELKSLKKCQKLMVVDLSGAASLPTFPEKNLKPLPKLQTLNLSNTKIKSLPILHETMELTHLSISDCRNMDRLPSIQSLTNLQVLDISWSAIMDFHDKSFESNRHLKILDLSGTAIPWVPFNISKPCQFYLSCCSEIKYMNCVESPKELEILDFSGACNLVKIEAKFFDCLEKLRVLNLSKTKVKDLPCLSALKNLHQLLLSGCLNLEKLPSLASRKLEELDLTDCLALTMIEDVSFQHLPRLRLLILSNAKIERLPDLNSLSNLEELNLSGVISIESVDFIEHMSKL</sequence>
<dbReference type="InterPro" id="IPR050715">
    <property type="entry name" value="LRR-SigEffector_domain"/>
</dbReference>
<dbReference type="Gene3D" id="3.40.50.300">
    <property type="entry name" value="P-loop containing nucleotide triphosphate hydrolases"/>
    <property type="match status" value="1"/>
</dbReference>
<dbReference type="Pfam" id="PF00931">
    <property type="entry name" value="NB-ARC"/>
    <property type="match status" value="1"/>
</dbReference>
<proteinExistence type="predicted"/>